<protein>
    <submittedName>
        <fullName evidence="2">Uncharacterized protein</fullName>
    </submittedName>
</protein>
<keyword evidence="1" id="KW-1133">Transmembrane helix</keyword>
<evidence type="ECO:0000313" key="2">
    <source>
        <dbReference type="EMBL" id="KAJ0971879.1"/>
    </source>
</evidence>
<dbReference type="EMBL" id="JAGGNH010000005">
    <property type="protein sequence ID" value="KAJ0971879.1"/>
    <property type="molecule type" value="Genomic_DNA"/>
</dbReference>
<reference evidence="2" key="2">
    <citation type="journal article" date="2022" name="Hortic Res">
        <title>The genome of Dioscorea zingiberensis sheds light on the biosynthesis, origin and evolution of the medicinally important diosgenin saponins.</title>
        <authorList>
            <person name="Li Y."/>
            <person name="Tan C."/>
            <person name="Li Z."/>
            <person name="Guo J."/>
            <person name="Li S."/>
            <person name="Chen X."/>
            <person name="Wang C."/>
            <person name="Dai X."/>
            <person name="Yang H."/>
            <person name="Song W."/>
            <person name="Hou L."/>
            <person name="Xu J."/>
            <person name="Tong Z."/>
            <person name="Xu A."/>
            <person name="Yuan X."/>
            <person name="Wang W."/>
            <person name="Yang Q."/>
            <person name="Chen L."/>
            <person name="Sun Z."/>
            <person name="Wang K."/>
            <person name="Pan B."/>
            <person name="Chen J."/>
            <person name="Bao Y."/>
            <person name="Liu F."/>
            <person name="Qi X."/>
            <person name="Gang D.R."/>
            <person name="Wen J."/>
            <person name="Li J."/>
        </authorList>
    </citation>
    <scope>NUCLEOTIDE SEQUENCE</scope>
    <source>
        <strain evidence="2">Dzin_1.0</strain>
    </source>
</reference>
<accession>A0A9D5CFG1</accession>
<organism evidence="2 3">
    <name type="scientific">Dioscorea zingiberensis</name>
    <dbReference type="NCBI Taxonomy" id="325984"/>
    <lineage>
        <taxon>Eukaryota</taxon>
        <taxon>Viridiplantae</taxon>
        <taxon>Streptophyta</taxon>
        <taxon>Embryophyta</taxon>
        <taxon>Tracheophyta</taxon>
        <taxon>Spermatophyta</taxon>
        <taxon>Magnoliopsida</taxon>
        <taxon>Liliopsida</taxon>
        <taxon>Dioscoreales</taxon>
        <taxon>Dioscoreaceae</taxon>
        <taxon>Dioscorea</taxon>
    </lineage>
</organism>
<keyword evidence="1" id="KW-0812">Transmembrane</keyword>
<gene>
    <name evidence="2" type="ORF">J5N97_019838</name>
</gene>
<comment type="caution">
    <text evidence="2">The sequence shown here is derived from an EMBL/GenBank/DDBJ whole genome shotgun (WGS) entry which is preliminary data.</text>
</comment>
<name>A0A9D5CFG1_9LILI</name>
<proteinExistence type="predicted"/>
<dbReference type="OrthoDB" id="639724at2759"/>
<reference evidence="2" key="1">
    <citation type="submission" date="2021-03" db="EMBL/GenBank/DDBJ databases">
        <authorList>
            <person name="Li Z."/>
            <person name="Yang C."/>
        </authorList>
    </citation>
    <scope>NUCLEOTIDE SEQUENCE</scope>
    <source>
        <strain evidence="2">Dzin_1.0</strain>
        <tissue evidence="2">Leaf</tissue>
    </source>
</reference>
<sequence length="149" mass="16029">MAVFLLRMLFWCIGTAASMASLILLKTTAVLVVVFIHMFKIPGMALNGLLDQAAALLRSGVEYMIGLLLNAVWSLISGGFDLITGTATGSVALTSSAMIELMDNTRTALDDLAEIFPEVFSGTSEMVGSFIVNLWSYYKDAVGYVMENA</sequence>
<feature type="transmembrane region" description="Helical" evidence="1">
    <location>
        <begin position="61"/>
        <end position="80"/>
    </location>
</feature>
<dbReference type="AlphaFoldDB" id="A0A9D5CFG1"/>
<keyword evidence="3" id="KW-1185">Reference proteome</keyword>
<keyword evidence="1" id="KW-0472">Membrane</keyword>
<dbReference type="Proteomes" id="UP001085076">
    <property type="component" value="Miscellaneous, Linkage group lg05"/>
</dbReference>
<evidence type="ECO:0000313" key="3">
    <source>
        <dbReference type="Proteomes" id="UP001085076"/>
    </source>
</evidence>
<evidence type="ECO:0000256" key="1">
    <source>
        <dbReference type="SAM" id="Phobius"/>
    </source>
</evidence>